<gene>
    <name evidence="2" type="ORF">Amon01_000498400</name>
</gene>
<dbReference type="AlphaFoldDB" id="A0A9W6Z1M6"/>
<evidence type="ECO:0000256" key="1">
    <source>
        <dbReference type="SAM" id="MobiDB-lite"/>
    </source>
</evidence>
<feature type="compositionally biased region" description="Acidic residues" evidence="1">
    <location>
        <begin position="498"/>
        <end position="507"/>
    </location>
</feature>
<feature type="compositionally biased region" description="Basic and acidic residues" evidence="1">
    <location>
        <begin position="469"/>
        <end position="497"/>
    </location>
</feature>
<dbReference type="OrthoDB" id="4103995at2759"/>
<feature type="compositionally biased region" description="Polar residues" evidence="1">
    <location>
        <begin position="523"/>
        <end position="532"/>
    </location>
</feature>
<feature type="region of interest" description="Disordered" evidence="1">
    <location>
        <begin position="1"/>
        <end position="120"/>
    </location>
</feature>
<keyword evidence="3" id="KW-1185">Reference proteome</keyword>
<dbReference type="EMBL" id="BSXU01002579">
    <property type="protein sequence ID" value="GMG38575.1"/>
    <property type="molecule type" value="Genomic_DNA"/>
</dbReference>
<organism evidence="2 3">
    <name type="scientific">Ambrosiozyma monospora</name>
    <name type="common">Yeast</name>
    <name type="synonym">Endomycopsis monosporus</name>
    <dbReference type="NCBI Taxonomy" id="43982"/>
    <lineage>
        <taxon>Eukaryota</taxon>
        <taxon>Fungi</taxon>
        <taxon>Dikarya</taxon>
        <taxon>Ascomycota</taxon>
        <taxon>Saccharomycotina</taxon>
        <taxon>Pichiomycetes</taxon>
        <taxon>Pichiales</taxon>
        <taxon>Pichiaceae</taxon>
        <taxon>Ambrosiozyma</taxon>
    </lineage>
</organism>
<dbReference type="Proteomes" id="UP001165063">
    <property type="component" value="Unassembled WGS sequence"/>
</dbReference>
<name>A0A9W6Z1M6_AMBMO</name>
<feature type="compositionally biased region" description="Acidic residues" evidence="1">
    <location>
        <begin position="549"/>
        <end position="564"/>
    </location>
</feature>
<feature type="compositionally biased region" description="Low complexity" evidence="1">
    <location>
        <begin position="45"/>
        <end position="110"/>
    </location>
</feature>
<reference evidence="2" key="1">
    <citation type="submission" date="2023-04" db="EMBL/GenBank/DDBJ databases">
        <title>Ambrosiozyma monospora NBRC 1965.</title>
        <authorList>
            <person name="Ichikawa N."/>
            <person name="Sato H."/>
            <person name="Tonouchi N."/>
        </authorList>
    </citation>
    <scope>NUCLEOTIDE SEQUENCE</scope>
    <source>
        <strain evidence="2">NBRC 1965</strain>
    </source>
</reference>
<comment type="caution">
    <text evidence="2">The sequence shown here is derived from an EMBL/GenBank/DDBJ whole genome shotgun (WGS) entry which is preliminary data.</text>
</comment>
<evidence type="ECO:0000313" key="2">
    <source>
        <dbReference type="EMBL" id="GMG38575.1"/>
    </source>
</evidence>
<protein>
    <submittedName>
        <fullName evidence="2">Unnamed protein product</fullName>
    </submittedName>
</protein>
<feature type="compositionally biased region" description="Polar residues" evidence="1">
    <location>
        <begin position="570"/>
        <end position="579"/>
    </location>
</feature>
<feature type="region of interest" description="Disordered" evidence="1">
    <location>
        <begin position="454"/>
        <end position="579"/>
    </location>
</feature>
<accession>A0A9W6Z1M6</accession>
<proteinExistence type="predicted"/>
<sequence length="612" mass="68412">MSNLQRTALGNLEEPTGSKNPQRLAKSSVSPPMQTTPSITNHNQPLSTNNTTTPSNNTNLTSSPLPNNTSTHSPTATTDTSSAQNSTNNTNPAHTSLSTSQSTPLQTTPPNIRADNSSSSASIPPLNFVKVCRTAPSSDAMVPSLIKTSNQDKRPSFQNPKKLFANYEWFKTNLQGQIRIADADPAFKLTDSNKIKKLFNDFFDTITKKHPDLIINKLSHFKFVSNLKTVQGAAGNYVKVDVSFPFVYTQLQQDLVFAELGVLAHQTENYKVTVKLPSSYTQLIILKISFPSCAHFLLSDLFPGLERYGTLIDYWSNPSSFSCFTSPDTLSDHYVIMDLTHGLLPPKKVIFHEGLEAHEVYMQINSNLKYCHYCRDTLHVKDTCPLAGKQCNNCTLPHKHSYLQCPAIDDNKKTEAFSRLSRMNQRLHYQRQCRLKRVAPWLARAAGELMSQENTELTGQTPHPPAPSEEQHQPHHHHDDQPQQMSGDDRHDEHPDADLEYPSDEENYQSTGTSTDNNEHRPPNTNQTTTDNGGMDLDEDAHQPLLASDSEDGMDTDPDDEDYVPESRGRQANNASYSTGAFKPKLSELEALQQEQKEFDLGLLKVPHQDRL</sequence>
<evidence type="ECO:0000313" key="3">
    <source>
        <dbReference type="Proteomes" id="UP001165063"/>
    </source>
</evidence>
<feature type="compositionally biased region" description="Polar residues" evidence="1">
    <location>
        <begin position="17"/>
        <end position="44"/>
    </location>
</feature>